<evidence type="ECO:0000313" key="2">
    <source>
        <dbReference type="Proteomes" id="UP000315217"/>
    </source>
</evidence>
<gene>
    <name evidence="1" type="ORF">E6G98_10845</name>
</gene>
<proteinExistence type="predicted"/>
<dbReference type="PANTHER" id="PTHR42685:SF22">
    <property type="entry name" value="CONDITIONED MEDIUM FACTOR RECEPTOR 1"/>
    <property type="match status" value="1"/>
</dbReference>
<dbReference type="InterPro" id="IPR050407">
    <property type="entry name" value="Geranylgeranyl_reductase"/>
</dbReference>
<dbReference type="SUPFAM" id="SSF51905">
    <property type="entry name" value="FAD/NAD(P)-binding domain"/>
    <property type="match status" value="1"/>
</dbReference>
<reference evidence="1 2" key="1">
    <citation type="journal article" date="2019" name="Nat. Microbiol.">
        <title>Mediterranean grassland soil C-N compound turnover is dependent on rainfall and depth, and is mediated by genomically divergent microorganisms.</title>
        <authorList>
            <person name="Diamond S."/>
            <person name="Andeer P.F."/>
            <person name="Li Z."/>
            <person name="Crits-Christoph A."/>
            <person name="Burstein D."/>
            <person name="Anantharaman K."/>
            <person name="Lane K.R."/>
            <person name="Thomas B.C."/>
            <person name="Pan C."/>
            <person name="Northen T.R."/>
            <person name="Banfield J.F."/>
        </authorList>
    </citation>
    <scope>NUCLEOTIDE SEQUENCE [LARGE SCALE GENOMIC DNA]</scope>
    <source>
        <strain evidence="1">NP_1</strain>
    </source>
</reference>
<comment type="caution">
    <text evidence="1">The sequence shown here is derived from an EMBL/GenBank/DDBJ whole genome shotgun (WGS) entry which is preliminary data.</text>
</comment>
<organism evidence="1 2">
    <name type="scientific">Candidatus Segetimicrobium genomatis</name>
    <dbReference type="NCBI Taxonomy" id="2569760"/>
    <lineage>
        <taxon>Bacteria</taxon>
        <taxon>Bacillati</taxon>
        <taxon>Candidatus Sysuimicrobiota</taxon>
        <taxon>Candidatus Sysuimicrobiia</taxon>
        <taxon>Candidatus Sysuimicrobiales</taxon>
        <taxon>Candidatus Segetimicrobiaceae</taxon>
        <taxon>Candidatus Segetimicrobium</taxon>
    </lineage>
</organism>
<dbReference type="InterPro" id="IPR036188">
    <property type="entry name" value="FAD/NAD-bd_sf"/>
</dbReference>
<dbReference type="Gene3D" id="3.50.50.60">
    <property type="entry name" value="FAD/NAD(P)-binding domain"/>
    <property type="match status" value="1"/>
</dbReference>
<protein>
    <recommendedName>
        <fullName evidence="3">NAD(P)/FAD-dependent oxidoreductase</fullName>
    </recommendedName>
</protein>
<dbReference type="AlphaFoldDB" id="A0A537LLZ7"/>
<sequence>MLPRSRQFDVIIAGASFAGLAVAQRLVGRRVVLLDRAPVGRGVTSACGAPVSIVNAMGAEGSILQVHDRLILHTPAGEAVWPLPEPFCTFDYQRFCELAWARARVEFLQATVAGRSGSTVHTSLGAAFSGTLLADATGWRAALAAAPGSAYVNRRWMAFGIESEVVCPHEPGLHFYFLPEVRDGYAWAFPAGEGVRFGVLSYLGRSKLGPALEQFMSRFGQRPAAVHGGFLASGLRPPVVDGVFIAGDASGHCLPLTGEGIRTAVLAGFECGDLLRQVLDGERTRDQAEATYQAFVAKSRRKFHALTWANLAVLALPRRAVASVATMLARPRVLGPLLAQYLNLFEKSATRPGATLPAHSGRL</sequence>
<dbReference type="PANTHER" id="PTHR42685">
    <property type="entry name" value="GERANYLGERANYL DIPHOSPHATE REDUCTASE"/>
    <property type="match status" value="1"/>
</dbReference>
<evidence type="ECO:0000313" key="1">
    <source>
        <dbReference type="EMBL" id="TMJ09002.1"/>
    </source>
</evidence>
<name>A0A537LLZ7_9BACT</name>
<evidence type="ECO:0008006" key="3">
    <source>
        <dbReference type="Google" id="ProtNLM"/>
    </source>
</evidence>
<dbReference type="EMBL" id="VBAI01000170">
    <property type="protein sequence ID" value="TMJ09002.1"/>
    <property type="molecule type" value="Genomic_DNA"/>
</dbReference>
<dbReference type="Proteomes" id="UP000315217">
    <property type="component" value="Unassembled WGS sequence"/>
</dbReference>
<accession>A0A537LLZ7</accession>